<evidence type="ECO:0000313" key="4">
    <source>
        <dbReference type="Proteomes" id="UP000728106"/>
    </source>
</evidence>
<comment type="caution">
    <text evidence="3">The sequence shown here is derived from an EMBL/GenBank/DDBJ whole genome shotgun (WGS) entry which is preliminary data.</text>
</comment>
<sequence length="390" mass="44551">MGQPVILEAAYFDAVYELYRYAFHKEPRGGRDALAEFFKQTTVYGEFDDNNQLTSQVSRIPFSVRLGHREIASNGIGNVASYPEYRGNGAASRLMMQSLQDSYDAGEVISYLAPFSYGFYGRFGYAQVFDHADITWRADDFPQGKRTPGVVERLPFERALEPMKLVYRQADVFNYGAIAREDWWWRYYFSMKTPQTKFAIYRDEEGVAQGYVMYEFHEMTFVIREWVVLTTEALLGLTRFIGSHVGSFEVFTYEAPTADVTAVPVVQLMTEPKYQAVVKPYMQARIVNLEALCQVLELDVPETVAFDVQDETAPWNGGRFELRGGTLERVVQTEAPQLSGSIQAFTQWLLGYKRLSSLLLTGELRTNTPADFEPMDALLTRQQPVLADYF</sequence>
<dbReference type="InterPro" id="IPR016181">
    <property type="entry name" value="Acyl_CoA_acyltransferase"/>
</dbReference>
<dbReference type="InterPro" id="IPR036527">
    <property type="entry name" value="SCP2_sterol-bd_dom_sf"/>
</dbReference>
<dbReference type="GO" id="GO:0030649">
    <property type="term" value="P:aminoglycoside antibiotic catabolic process"/>
    <property type="evidence" value="ECO:0007669"/>
    <property type="project" value="TreeGrafter"/>
</dbReference>
<dbReference type="GO" id="GO:0034069">
    <property type="term" value="F:aminoglycoside N-acetyltransferase activity"/>
    <property type="evidence" value="ECO:0007669"/>
    <property type="project" value="TreeGrafter"/>
</dbReference>
<evidence type="ECO:0000259" key="1">
    <source>
        <dbReference type="Pfam" id="PF13530"/>
    </source>
</evidence>
<feature type="domain" description="Enhanced intracellular survival protein" evidence="1">
    <location>
        <begin position="301"/>
        <end position="386"/>
    </location>
</feature>
<reference evidence="3 4" key="1">
    <citation type="journal article" date="2021" name="Int. J. Food Microbiol.">
        <title>Safety demonstration of a microbial species for use in the food chain: Weissella confusa.</title>
        <authorList>
            <person name="Bourdichon F."/>
            <person name="Patrone V."/>
            <person name="Fontana A."/>
            <person name="Milani G."/>
            <person name="Morelli L."/>
        </authorList>
    </citation>
    <scope>NUCLEOTIDE SEQUENCE [LARGE SCALE GENOMIC DNA]</scope>
    <source>
        <strain evidence="3 4">CCUG 43002</strain>
    </source>
</reference>
<dbReference type="Pfam" id="PF17668">
    <property type="entry name" value="Acetyltransf_17"/>
    <property type="match status" value="1"/>
</dbReference>
<dbReference type="SUPFAM" id="SSF55729">
    <property type="entry name" value="Acyl-CoA N-acyltransferases (Nat)"/>
    <property type="match status" value="1"/>
</dbReference>
<dbReference type="Gene3D" id="3.40.630.30">
    <property type="match status" value="2"/>
</dbReference>
<dbReference type="Pfam" id="PF13527">
    <property type="entry name" value="Acetyltransf_9"/>
    <property type="match status" value="1"/>
</dbReference>
<proteinExistence type="predicted"/>
<accession>A0AA41CSM8</accession>
<evidence type="ECO:0000313" key="3">
    <source>
        <dbReference type="EMBL" id="MBJ7639261.1"/>
    </source>
</evidence>
<dbReference type="EMBL" id="JAAOCP010000008">
    <property type="protein sequence ID" value="MBJ7639261.1"/>
    <property type="molecule type" value="Genomic_DNA"/>
</dbReference>
<dbReference type="AlphaFoldDB" id="A0AA41CSM8"/>
<dbReference type="PANTHER" id="PTHR37817">
    <property type="entry name" value="N-ACETYLTRANSFERASE EIS"/>
    <property type="match status" value="1"/>
</dbReference>
<name>A0AA41CSM8_WEICO</name>
<evidence type="ECO:0000259" key="2">
    <source>
        <dbReference type="Pfam" id="PF17668"/>
    </source>
</evidence>
<dbReference type="PANTHER" id="PTHR37817:SF1">
    <property type="entry name" value="N-ACETYLTRANSFERASE EIS"/>
    <property type="match status" value="1"/>
</dbReference>
<dbReference type="Proteomes" id="UP000728106">
    <property type="component" value="Unassembled WGS sequence"/>
</dbReference>
<dbReference type="RefSeq" id="WP_199468163.1">
    <property type="nucleotide sequence ID" value="NZ_JAAOCP010000008.1"/>
</dbReference>
<dbReference type="SUPFAM" id="SSF55718">
    <property type="entry name" value="SCP-like"/>
    <property type="match status" value="1"/>
</dbReference>
<dbReference type="InterPro" id="IPR051554">
    <property type="entry name" value="Acetyltransferase_Eis"/>
</dbReference>
<protein>
    <submittedName>
        <fullName evidence="3">GNAT family N-acetyltransferase</fullName>
    </submittedName>
</protein>
<feature type="domain" description="Eis-like acetyltransferase" evidence="2">
    <location>
        <begin position="176"/>
        <end position="286"/>
    </location>
</feature>
<dbReference type="Pfam" id="PF13530">
    <property type="entry name" value="SCP2_2"/>
    <property type="match status" value="1"/>
</dbReference>
<dbReference type="InterPro" id="IPR025559">
    <property type="entry name" value="Eis_dom"/>
</dbReference>
<dbReference type="InterPro" id="IPR041380">
    <property type="entry name" value="Acetyltransf_17"/>
</dbReference>
<organism evidence="3 4">
    <name type="scientific">Weissella confusa</name>
    <name type="common">Lactobacillus confusus</name>
    <dbReference type="NCBI Taxonomy" id="1583"/>
    <lineage>
        <taxon>Bacteria</taxon>
        <taxon>Bacillati</taxon>
        <taxon>Bacillota</taxon>
        <taxon>Bacilli</taxon>
        <taxon>Lactobacillales</taxon>
        <taxon>Lactobacillaceae</taxon>
        <taxon>Weissella</taxon>
    </lineage>
</organism>
<keyword evidence="4" id="KW-1185">Reference proteome</keyword>
<gene>
    <name evidence="3" type="ORF">HAU20_07675</name>
</gene>
<dbReference type="Gene3D" id="3.30.1050.10">
    <property type="entry name" value="SCP2 sterol-binding domain"/>
    <property type="match status" value="1"/>
</dbReference>